<keyword evidence="5 7" id="KW-1133">Transmembrane helix</keyword>
<dbReference type="InterPro" id="IPR050366">
    <property type="entry name" value="BP-dependent_transpt_permease"/>
</dbReference>
<sequence length="310" mass="33600">MSSQTDSPPDRTVPQTSELQRRLTKFRETLSIVFDNDMAKVGAVMLTLFVLMAVFAPVITPNVPDERVTTDDGSWVKEAGPSAEYPLGTTTQAYPIFSQLVYGTRIAFIAGLLTALMVGGIGTLAGIVSGYYGGVTESAIMRLVDITYGIPFLPFAIVLIIVVGGGSIFNIVFAISLLLWRGTARVIRSEVISIKEQPMITAAKASGASNKRIMLYHILPKVLPTSVLYSVFAIGWAIIAEAGLSFIGLGDPDMLSWGKMLNTAYVGNAIQLDMWNWIIPPGLFITLFVISAYFVSQGIEEVVNPQLREP</sequence>
<keyword evidence="3" id="KW-1003">Cell membrane</keyword>
<dbReference type="SUPFAM" id="SSF161098">
    <property type="entry name" value="MetI-like"/>
    <property type="match status" value="1"/>
</dbReference>
<dbReference type="EMBL" id="VZUS01000004">
    <property type="protein sequence ID" value="KAB1185327.1"/>
    <property type="molecule type" value="Genomic_DNA"/>
</dbReference>
<comment type="caution">
    <text evidence="9">The sequence shown here is derived from an EMBL/GenBank/DDBJ whole genome shotgun (WGS) entry which is preliminary data.</text>
</comment>
<keyword evidence="6 7" id="KW-0472">Membrane</keyword>
<proteinExistence type="inferred from homology"/>
<dbReference type="Pfam" id="PF12911">
    <property type="entry name" value="OppC_N"/>
    <property type="match status" value="1"/>
</dbReference>
<comment type="subcellular location">
    <subcellularLocation>
        <location evidence="1 7">Cell membrane</location>
        <topology evidence="1 7">Multi-pass membrane protein</topology>
    </subcellularLocation>
</comment>
<evidence type="ECO:0000259" key="8">
    <source>
        <dbReference type="PROSITE" id="PS50928"/>
    </source>
</evidence>
<dbReference type="CDD" id="cd06261">
    <property type="entry name" value="TM_PBP2"/>
    <property type="match status" value="1"/>
</dbReference>
<dbReference type="PANTHER" id="PTHR43386">
    <property type="entry name" value="OLIGOPEPTIDE TRANSPORT SYSTEM PERMEASE PROTEIN APPC"/>
    <property type="match status" value="1"/>
</dbReference>
<dbReference type="GO" id="GO:0055085">
    <property type="term" value="P:transmembrane transport"/>
    <property type="evidence" value="ECO:0007669"/>
    <property type="project" value="InterPro"/>
</dbReference>
<dbReference type="InterPro" id="IPR035906">
    <property type="entry name" value="MetI-like_sf"/>
</dbReference>
<evidence type="ECO:0000256" key="2">
    <source>
        <dbReference type="ARBA" id="ARBA00022448"/>
    </source>
</evidence>
<feature type="transmembrane region" description="Helical" evidence="7">
    <location>
        <begin position="274"/>
        <end position="295"/>
    </location>
</feature>
<dbReference type="Gene3D" id="1.10.3720.10">
    <property type="entry name" value="MetI-like"/>
    <property type="match status" value="1"/>
</dbReference>
<dbReference type="Pfam" id="PF00528">
    <property type="entry name" value="BPD_transp_1"/>
    <property type="match status" value="1"/>
</dbReference>
<evidence type="ECO:0000256" key="5">
    <source>
        <dbReference type="ARBA" id="ARBA00022989"/>
    </source>
</evidence>
<protein>
    <submittedName>
        <fullName evidence="9">ABC transporter permease</fullName>
    </submittedName>
</protein>
<dbReference type="GO" id="GO:0005886">
    <property type="term" value="C:plasma membrane"/>
    <property type="evidence" value="ECO:0007669"/>
    <property type="project" value="UniProtKB-SubCell"/>
</dbReference>
<evidence type="ECO:0000256" key="3">
    <source>
        <dbReference type="ARBA" id="ARBA00022475"/>
    </source>
</evidence>
<keyword evidence="4 7" id="KW-0812">Transmembrane</keyword>
<comment type="similarity">
    <text evidence="7">Belongs to the binding-protein-dependent transport system permease family.</text>
</comment>
<dbReference type="InterPro" id="IPR000515">
    <property type="entry name" value="MetI-like"/>
</dbReference>
<feature type="transmembrane region" description="Helical" evidence="7">
    <location>
        <begin position="41"/>
        <end position="59"/>
    </location>
</feature>
<evidence type="ECO:0000256" key="6">
    <source>
        <dbReference type="ARBA" id="ARBA00023136"/>
    </source>
</evidence>
<evidence type="ECO:0000313" key="9">
    <source>
        <dbReference type="EMBL" id="KAB1185327.1"/>
    </source>
</evidence>
<feature type="transmembrane region" description="Helical" evidence="7">
    <location>
        <begin position="152"/>
        <end position="180"/>
    </location>
</feature>
<evidence type="ECO:0000256" key="1">
    <source>
        <dbReference type="ARBA" id="ARBA00004651"/>
    </source>
</evidence>
<dbReference type="PROSITE" id="PS50928">
    <property type="entry name" value="ABC_TM1"/>
    <property type="match status" value="1"/>
</dbReference>
<feature type="transmembrane region" description="Helical" evidence="7">
    <location>
        <begin position="106"/>
        <end position="132"/>
    </location>
</feature>
<accession>A0A643JUV3</accession>
<reference evidence="9" key="1">
    <citation type="submission" date="2019-09" db="EMBL/GenBank/DDBJ databases">
        <title>Genomic analysis of Haloferax sp. CBA1149.</title>
        <authorList>
            <person name="Roh S.W."/>
        </authorList>
    </citation>
    <scope>NUCLEOTIDE SEQUENCE</scope>
    <source>
        <strain evidence="9">CBA1149</strain>
    </source>
</reference>
<gene>
    <name evidence="9" type="ORF">Hfx1149_14800</name>
</gene>
<dbReference type="InterPro" id="IPR025966">
    <property type="entry name" value="OppC_N"/>
</dbReference>
<keyword evidence="2 7" id="KW-0813">Transport</keyword>
<dbReference type="AlphaFoldDB" id="A0A643JUV3"/>
<name>A0A643JUV3_9EURY</name>
<dbReference type="PANTHER" id="PTHR43386:SF1">
    <property type="entry name" value="D,D-DIPEPTIDE TRANSPORT SYSTEM PERMEASE PROTEIN DDPC-RELATED"/>
    <property type="match status" value="1"/>
</dbReference>
<dbReference type="RefSeq" id="WP_151139498.1">
    <property type="nucleotide sequence ID" value="NZ_VZUS01000004.1"/>
</dbReference>
<evidence type="ECO:0000256" key="7">
    <source>
        <dbReference type="RuleBase" id="RU363032"/>
    </source>
</evidence>
<organism evidence="9">
    <name type="scientific">Haloferax sp. CBA1149</name>
    <dbReference type="NCBI Taxonomy" id="2650753"/>
    <lineage>
        <taxon>Archaea</taxon>
        <taxon>Methanobacteriati</taxon>
        <taxon>Methanobacteriota</taxon>
        <taxon>Stenosarchaea group</taxon>
        <taxon>Halobacteria</taxon>
        <taxon>Halobacteriales</taxon>
        <taxon>Haloferacaceae</taxon>
        <taxon>Haloferax</taxon>
    </lineage>
</organism>
<feature type="transmembrane region" description="Helical" evidence="7">
    <location>
        <begin position="227"/>
        <end position="249"/>
    </location>
</feature>
<evidence type="ECO:0000256" key="4">
    <source>
        <dbReference type="ARBA" id="ARBA00022692"/>
    </source>
</evidence>
<feature type="domain" description="ABC transmembrane type-1" evidence="8">
    <location>
        <begin position="104"/>
        <end position="296"/>
    </location>
</feature>